<proteinExistence type="predicted"/>
<organism evidence="1 2">
    <name type="scientific">Trifolium medium</name>
    <dbReference type="NCBI Taxonomy" id="97028"/>
    <lineage>
        <taxon>Eukaryota</taxon>
        <taxon>Viridiplantae</taxon>
        <taxon>Streptophyta</taxon>
        <taxon>Embryophyta</taxon>
        <taxon>Tracheophyta</taxon>
        <taxon>Spermatophyta</taxon>
        <taxon>Magnoliopsida</taxon>
        <taxon>eudicotyledons</taxon>
        <taxon>Gunneridae</taxon>
        <taxon>Pentapetalae</taxon>
        <taxon>rosids</taxon>
        <taxon>fabids</taxon>
        <taxon>Fabales</taxon>
        <taxon>Fabaceae</taxon>
        <taxon>Papilionoideae</taxon>
        <taxon>50 kb inversion clade</taxon>
        <taxon>NPAAA clade</taxon>
        <taxon>Hologalegina</taxon>
        <taxon>IRL clade</taxon>
        <taxon>Trifolieae</taxon>
        <taxon>Trifolium</taxon>
    </lineage>
</organism>
<evidence type="ECO:0000313" key="2">
    <source>
        <dbReference type="Proteomes" id="UP000265520"/>
    </source>
</evidence>
<protein>
    <submittedName>
        <fullName evidence="1">Uncharacterized protein</fullName>
    </submittedName>
</protein>
<evidence type="ECO:0000313" key="1">
    <source>
        <dbReference type="EMBL" id="MCI79276.1"/>
    </source>
</evidence>
<reference evidence="1 2" key="1">
    <citation type="journal article" date="2018" name="Front. Plant Sci.">
        <title>Red Clover (Trifolium pratense) and Zigzag Clover (T. medium) - A Picture of Genomic Similarities and Differences.</title>
        <authorList>
            <person name="Dluhosova J."/>
            <person name="Istvanek J."/>
            <person name="Nedelnik J."/>
            <person name="Repkova J."/>
        </authorList>
    </citation>
    <scope>NUCLEOTIDE SEQUENCE [LARGE SCALE GENOMIC DNA]</scope>
    <source>
        <strain evidence="2">cv. 10/8</strain>
        <tissue evidence="1">Leaf</tissue>
    </source>
</reference>
<keyword evidence="2" id="KW-1185">Reference proteome</keyword>
<name>A0A392UTH0_9FABA</name>
<accession>A0A392UTH0</accession>
<dbReference type="EMBL" id="LXQA010970242">
    <property type="protein sequence ID" value="MCI79276.1"/>
    <property type="molecule type" value="Genomic_DNA"/>
</dbReference>
<comment type="caution">
    <text evidence="1">The sequence shown here is derived from an EMBL/GenBank/DDBJ whole genome shotgun (WGS) entry which is preliminary data.</text>
</comment>
<sequence>GGMELVEREGNEVVVERSEGLKWMMVGRGEIELVEREGNEVVVESGGGL</sequence>
<feature type="non-terminal residue" evidence="1">
    <location>
        <position position="1"/>
    </location>
</feature>
<dbReference type="Proteomes" id="UP000265520">
    <property type="component" value="Unassembled WGS sequence"/>
</dbReference>
<dbReference type="AlphaFoldDB" id="A0A392UTH0"/>